<dbReference type="RefSeq" id="WP_230740116.1">
    <property type="nucleotide sequence ID" value="NZ_PGCK01000001.1"/>
</dbReference>
<proteinExistence type="predicted"/>
<keyword evidence="1" id="KW-1133">Transmembrane helix</keyword>
<feature type="transmembrane region" description="Helical" evidence="1">
    <location>
        <begin position="36"/>
        <end position="53"/>
    </location>
</feature>
<keyword evidence="1" id="KW-0812">Transmembrane</keyword>
<keyword evidence="1" id="KW-0472">Membrane</keyword>
<evidence type="ECO:0000313" key="2">
    <source>
        <dbReference type="EMBL" id="MCD1293801.1"/>
    </source>
</evidence>
<dbReference type="Proteomes" id="UP001320159">
    <property type="component" value="Unassembled WGS sequence"/>
</dbReference>
<reference evidence="2 3" key="1">
    <citation type="submission" date="2017-11" db="EMBL/GenBank/DDBJ databases">
        <title>Isolation and Characterization of Family Methanocellaceae Species from Potential Methane Hydrate Area Offshore Southwestern Taiwan.</title>
        <authorList>
            <person name="Zhang W.-L."/>
            <person name="Chen W.-C."/>
            <person name="Lai M.-C."/>
            <person name="Chen S.-C."/>
        </authorList>
    </citation>
    <scope>NUCLEOTIDE SEQUENCE [LARGE SCALE GENOMIC DNA]</scope>
    <source>
        <strain evidence="2 3">CWC-04</strain>
    </source>
</reference>
<feature type="transmembrane region" description="Helical" evidence="1">
    <location>
        <begin position="65"/>
        <end position="87"/>
    </location>
</feature>
<protein>
    <submittedName>
        <fullName evidence="2">Uncharacterized protein</fullName>
    </submittedName>
</protein>
<name>A0AAP2W682_9EURY</name>
<organism evidence="2 3">
    <name type="scientific">Methanooceanicella nereidis</name>
    <dbReference type="NCBI Taxonomy" id="2052831"/>
    <lineage>
        <taxon>Archaea</taxon>
        <taxon>Methanobacteriati</taxon>
        <taxon>Methanobacteriota</taxon>
        <taxon>Stenosarchaea group</taxon>
        <taxon>Methanomicrobia</taxon>
        <taxon>Methanocellales</taxon>
        <taxon>Methanocellaceae</taxon>
        <taxon>Methanooceanicella</taxon>
    </lineage>
</organism>
<feature type="transmembrane region" description="Helical" evidence="1">
    <location>
        <begin position="12"/>
        <end position="30"/>
    </location>
</feature>
<comment type="caution">
    <text evidence="2">The sequence shown here is derived from an EMBL/GenBank/DDBJ whole genome shotgun (WGS) entry which is preliminary data.</text>
</comment>
<sequence>MAMENKLSSLENILGAGLALSILLAFAIYLQGTMTLLLADIVLMIAIAAFYLVRKFSMVKFRTAIIAGTIASIIFLISFWGIMILSIDSTGSARIYYEIKISGLDNYTSADGAEILIPLPMKDGIPAVNEEDLKRIETGNWTVSIKDTSTGKMLAFYTNDKDLSDIHAILEETGDARIDRVSVRKDIILFPYLNGTETAISTEKYLPGKDIISTDYVTAVYICDELVPYENASGNITIILHFKNNGGRYYSHTGNEYEISVDRIVTKNMTGMIAADANVRILDGEWN</sequence>
<accession>A0AAP2W682</accession>
<gene>
    <name evidence="2" type="ORF">CUJ83_02165</name>
</gene>
<dbReference type="AlphaFoldDB" id="A0AAP2W682"/>
<evidence type="ECO:0000313" key="3">
    <source>
        <dbReference type="Proteomes" id="UP001320159"/>
    </source>
</evidence>
<keyword evidence="3" id="KW-1185">Reference proteome</keyword>
<dbReference type="EMBL" id="PGCK01000001">
    <property type="protein sequence ID" value="MCD1293801.1"/>
    <property type="molecule type" value="Genomic_DNA"/>
</dbReference>
<evidence type="ECO:0000256" key="1">
    <source>
        <dbReference type="SAM" id="Phobius"/>
    </source>
</evidence>